<keyword evidence="9 10" id="KW-0472">Membrane</keyword>
<feature type="transmembrane region" description="Helical" evidence="10">
    <location>
        <begin position="6"/>
        <end position="24"/>
    </location>
</feature>
<dbReference type="Pfam" id="PF01794">
    <property type="entry name" value="Ferric_reduct"/>
    <property type="match status" value="1"/>
</dbReference>
<keyword evidence="14" id="KW-1185">Reference proteome</keyword>
<dbReference type="SUPFAM" id="SSF52343">
    <property type="entry name" value="Ferredoxin reductase-like, C-terminal NADP-linked domain"/>
    <property type="match status" value="1"/>
</dbReference>
<dbReference type="Proteomes" id="UP001202479">
    <property type="component" value="Unassembled WGS sequence"/>
</dbReference>
<evidence type="ECO:0000256" key="4">
    <source>
        <dbReference type="ARBA" id="ARBA00022692"/>
    </source>
</evidence>
<feature type="transmembrane region" description="Helical" evidence="10">
    <location>
        <begin position="345"/>
        <end position="365"/>
    </location>
</feature>
<dbReference type="GO" id="GO:0005886">
    <property type="term" value="C:plasma membrane"/>
    <property type="evidence" value="ECO:0007669"/>
    <property type="project" value="TreeGrafter"/>
</dbReference>
<name>A0AAI9WZ27_9ASCO</name>
<gene>
    <name evidence="13" type="ORF">KGF56_001360</name>
</gene>
<feature type="transmembrane region" description="Helical" evidence="10">
    <location>
        <begin position="191"/>
        <end position="212"/>
    </location>
</feature>
<evidence type="ECO:0000256" key="7">
    <source>
        <dbReference type="ARBA" id="ARBA00023002"/>
    </source>
</evidence>
<dbReference type="GO" id="GO:0015677">
    <property type="term" value="P:copper ion import"/>
    <property type="evidence" value="ECO:0007669"/>
    <property type="project" value="TreeGrafter"/>
</dbReference>
<dbReference type="GO" id="GO:0006879">
    <property type="term" value="P:intracellular iron ion homeostasis"/>
    <property type="evidence" value="ECO:0007669"/>
    <property type="project" value="TreeGrafter"/>
</dbReference>
<keyword evidence="3" id="KW-0285">Flavoprotein</keyword>
<dbReference type="GO" id="GO:0000293">
    <property type="term" value="F:ferric-chelate reductase activity"/>
    <property type="evidence" value="ECO:0007669"/>
    <property type="project" value="UniProtKB-ARBA"/>
</dbReference>
<comment type="subcellular location">
    <subcellularLocation>
        <location evidence="1">Membrane</location>
        <topology evidence="1">Multi-pass membrane protein</topology>
    </subcellularLocation>
</comment>
<evidence type="ECO:0000256" key="9">
    <source>
        <dbReference type="ARBA" id="ARBA00023136"/>
    </source>
</evidence>
<keyword evidence="2" id="KW-0813">Transport</keyword>
<dbReference type="InterPro" id="IPR039261">
    <property type="entry name" value="FNR_nucleotide-bd"/>
</dbReference>
<dbReference type="PANTHER" id="PTHR32361">
    <property type="entry name" value="FERRIC/CUPRIC REDUCTASE TRANSMEMBRANE COMPONENT"/>
    <property type="match status" value="1"/>
</dbReference>
<evidence type="ECO:0000259" key="11">
    <source>
        <dbReference type="Pfam" id="PF01794"/>
    </source>
</evidence>
<dbReference type="InterPro" id="IPR051410">
    <property type="entry name" value="Ferric/Cupric_Reductase"/>
</dbReference>
<dbReference type="GO" id="GO:0006826">
    <property type="term" value="P:iron ion transport"/>
    <property type="evidence" value="ECO:0007669"/>
    <property type="project" value="TreeGrafter"/>
</dbReference>
<feature type="transmembrane region" description="Helical" evidence="10">
    <location>
        <begin position="303"/>
        <end position="324"/>
    </location>
</feature>
<dbReference type="InterPro" id="IPR013130">
    <property type="entry name" value="Fe3_Rdtase_TM_dom"/>
</dbReference>
<keyword evidence="4 10" id="KW-0812">Transmembrane</keyword>
<evidence type="ECO:0000313" key="14">
    <source>
        <dbReference type="Proteomes" id="UP001202479"/>
    </source>
</evidence>
<keyword evidence="6 10" id="KW-1133">Transmembrane helix</keyword>
<accession>A0AAI9WZ27</accession>
<evidence type="ECO:0000256" key="2">
    <source>
        <dbReference type="ARBA" id="ARBA00022448"/>
    </source>
</evidence>
<evidence type="ECO:0000313" key="13">
    <source>
        <dbReference type="EMBL" id="KAI3405753.2"/>
    </source>
</evidence>
<organism evidence="13 14">
    <name type="scientific">Candida oxycetoniae</name>
    <dbReference type="NCBI Taxonomy" id="497107"/>
    <lineage>
        <taxon>Eukaryota</taxon>
        <taxon>Fungi</taxon>
        <taxon>Dikarya</taxon>
        <taxon>Ascomycota</taxon>
        <taxon>Saccharomycotina</taxon>
        <taxon>Pichiomycetes</taxon>
        <taxon>Debaryomycetaceae</taxon>
        <taxon>Candida/Lodderomyces clade</taxon>
        <taxon>Candida</taxon>
    </lineage>
</organism>
<evidence type="ECO:0000259" key="12">
    <source>
        <dbReference type="Pfam" id="PF08030"/>
    </source>
</evidence>
<dbReference type="CDD" id="cd06186">
    <property type="entry name" value="NOX_Duox_like_FAD_NADP"/>
    <property type="match status" value="1"/>
</dbReference>
<dbReference type="Gene3D" id="3.40.50.80">
    <property type="entry name" value="Nucleotide-binding domain of ferredoxin-NADP reductase (FNR) module"/>
    <property type="match status" value="1"/>
</dbReference>
<dbReference type="GeneID" id="73378977"/>
<dbReference type="AlphaFoldDB" id="A0AAI9WZ27"/>
<sequence>MYAPALYVAIGLLILLFPLSIQIRSKSILHNRLKKAISLCFLVSALIAIAPETAQIGAPFHKYGQSKIAFYGCNYQIQLTRAKFCNENRSFEWCYCNNFNAFSTIAHCYKTGHESQVDSLLTMCQQYNKTIGLDIYRKATLYYDTHARSIENTANTSSLITFPVKLNETETHIFERAYQNFLGNFDLSVNYGAYLVLYWVAVFFLAALGNWSKILFPGLQKRLTDPLTNWFRKRISLPATGKKNKANHHSFCNCLDMLVPTRAETLIILTSGVLCGYFFTANISYVEGDPLFHTKTLALLRYYAVRASILASSMMPLLLLFGGRNNFLQWLTRWDYSTFIALHRWVSRLVVVLILIHSANYSFYLRLNKSIVHSCFWQSHPFTYISTENELVMFIKVKKGVTLALAEYLKTHKDRYTQIRVAVEGSYGETTPAGKYDSAVFIAGGSGSAGIYSEALDLTKTESQRKVKFIWIIREYKSLFWFYKELIALKDTKIESTVYITRPSIPIEREDFESRMGVSEFLDECNELTPAAKQTQKYIKSNSQFCQDEFLDECNELTPLITAAKQTQKYIKSNSLFCDDFLEKIKSELRHVTFIEGKPDIEKLVQTNIEESKGSTSFVTCGHPAMVDDIRASVVNNIANDGKKRVDYFEQLQVWA</sequence>
<evidence type="ECO:0000256" key="6">
    <source>
        <dbReference type="ARBA" id="ARBA00022989"/>
    </source>
</evidence>
<dbReference type="EMBL" id="JAHUZD010000027">
    <property type="protein sequence ID" value="KAI3405753.2"/>
    <property type="molecule type" value="Genomic_DNA"/>
</dbReference>
<evidence type="ECO:0000256" key="8">
    <source>
        <dbReference type="ARBA" id="ARBA00023065"/>
    </source>
</evidence>
<keyword evidence="7" id="KW-0560">Oxidoreductase</keyword>
<feature type="domain" description="Ferric reductase NAD binding" evidence="12">
    <location>
        <begin position="436"/>
        <end position="634"/>
    </location>
</feature>
<dbReference type="RefSeq" id="XP_049181498.1">
    <property type="nucleotide sequence ID" value="XM_049322475.1"/>
</dbReference>
<comment type="caution">
    <text evidence="13">The sequence shown here is derived from an EMBL/GenBank/DDBJ whole genome shotgun (WGS) entry which is preliminary data.</text>
</comment>
<keyword evidence="5" id="KW-0274">FAD</keyword>
<protein>
    <recommendedName>
        <fullName evidence="15">FAD-binding FR-type domain-containing protein</fullName>
    </recommendedName>
</protein>
<feature type="transmembrane region" description="Helical" evidence="10">
    <location>
        <begin position="265"/>
        <end position="283"/>
    </location>
</feature>
<feature type="transmembrane region" description="Helical" evidence="10">
    <location>
        <begin position="36"/>
        <end position="54"/>
    </location>
</feature>
<evidence type="ECO:0000256" key="10">
    <source>
        <dbReference type="SAM" id="Phobius"/>
    </source>
</evidence>
<evidence type="ECO:0008006" key="15">
    <source>
        <dbReference type="Google" id="ProtNLM"/>
    </source>
</evidence>
<evidence type="ECO:0000256" key="3">
    <source>
        <dbReference type="ARBA" id="ARBA00022630"/>
    </source>
</evidence>
<evidence type="ECO:0000256" key="5">
    <source>
        <dbReference type="ARBA" id="ARBA00022827"/>
    </source>
</evidence>
<dbReference type="Pfam" id="PF08030">
    <property type="entry name" value="NAD_binding_6"/>
    <property type="match status" value="1"/>
</dbReference>
<dbReference type="PANTHER" id="PTHR32361:SF9">
    <property type="entry name" value="FERRIC REDUCTASE TRANSMEMBRANE COMPONENT 3-RELATED"/>
    <property type="match status" value="1"/>
</dbReference>
<proteinExistence type="predicted"/>
<reference evidence="13" key="1">
    <citation type="journal article" date="2022" name="DNA Res.">
        <title>Genome analysis of five recently described species of the CUG-Ser clade uncovers Candida theae as a new hybrid lineage with pathogenic potential in the Candida parapsilosis species complex.</title>
        <authorList>
            <person name="Mixao V."/>
            <person name="Del Olmo V."/>
            <person name="Hegedusova E."/>
            <person name="Saus E."/>
            <person name="Pryszcz L."/>
            <person name="Cillingova A."/>
            <person name="Nosek J."/>
            <person name="Gabaldon T."/>
        </authorList>
    </citation>
    <scope>NUCLEOTIDE SEQUENCE</scope>
    <source>
        <strain evidence="13">CBS 10844</strain>
    </source>
</reference>
<feature type="domain" description="Ferric oxidoreductase" evidence="11">
    <location>
        <begin position="308"/>
        <end position="369"/>
    </location>
</feature>
<keyword evidence="8" id="KW-0406">Ion transport</keyword>
<evidence type="ECO:0000256" key="1">
    <source>
        <dbReference type="ARBA" id="ARBA00004141"/>
    </source>
</evidence>
<dbReference type="InterPro" id="IPR013121">
    <property type="entry name" value="Fe_red_NAD-bd_6"/>
</dbReference>